<dbReference type="InterPro" id="IPR059080">
    <property type="entry name" value="WHD_PTC1"/>
</dbReference>
<dbReference type="CDD" id="cd15556">
    <property type="entry name" value="PHD_MMD1_like"/>
    <property type="match status" value="1"/>
</dbReference>
<dbReference type="PROSITE" id="PS01359">
    <property type="entry name" value="ZF_PHD_1"/>
    <property type="match status" value="1"/>
</dbReference>
<evidence type="ECO:0000256" key="6">
    <source>
        <dbReference type="SAM" id="MobiDB-lite"/>
    </source>
</evidence>
<dbReference type="InterPro" id="IPR019786">
    <property type="entry name" value="Zinc_finger_PHD-type_CS"/>
</dbReference>
<dbReference type="PANTHER" id="PTHR46201">
    <property type="entry name" value="PHD FINGER PROTEIN MALE MEIOCYTE DEATH 1-RELATED"/>
    <property type="match status" value="1"/>
</dbReference>
<dbReference type="InterPro" id="IPR058054">
    <property type="entry name" value="Znf_MS1-like"/>
</dbReference>
<evidence type="ECO:0000256" key="3">
    <source>
        <dbReference type="ARBA" id="ARBA00022833"/>
    </source>
</evidence>
<name>A0A835GXH2_9MAGN</name>
<keyword evidence="2" id="KW-0863">Zinc-finger</keyword>
<keyword evidence="9" id="KW-1185">Reference proteome</keyword>
<dbReference type="SMART" id="SM00249">
    <property type="entry name" value="PHD"/>
    <property type="match status" value="1"/>
</dbReference>
<accession>A0A835GXH2</accession>
<dbReference type="PANTHER" id="PTHR46201:SF9">
    <property type="entry name" value="PHD FINGER PROTEIN MALE MEIOCYTE DEATH 1"/>
    <property type="match status" value="1"/>
</dbReference>
<evidence type="ECO:0000256" key="1">
    <source>
        <dbReference type="ARBA" id="ARBA00022723"/>
    </source>
</evidence>
<protein>
    <recommendedName>
        <fullName evidence="7">Zinc finger PHD-type domain-containing protein</fullName>
    </recommendedName>
</protein>
<dbReference type="SUPFAM" id="SSF57903">
    <property type="entry name" value="FYVE/PHD zinc finger"/>
    <property type="match status" value="1"/>
</dbReference>
<dbReference type="EMBL" id="JADFTS010000056">
    <property type="protein sequence ID" value="KAF9587023.1"/>
    <property type="molecule type" value="Genomic_DNA"/>
</dbReference>
<feature type="region of interest" description="Disordered" evidence="6">
    <location>
        <begin position="306"/>
        <end position="328"/>
    </location>
</feature>
<evidence type="ECO:0000256" key="2">
    <source>
        <dbReference type="ARBA" id="ARBA00022771"/>
    </source>
</evidence>
<evidence type="ECO:0000313" key="9">
    <source>
        <dbReference type="Proteomes" id="UP000631114"/>
    </source>
</evidence>
<evidence type="ECO:0000256" key="5">
    <source>
        <dbReference type="ARBA" id="ARBA00023163"/>
    </source>
</evidence>
<dbReference type="InterPro" id="IPR013083">
    <property type="entry name" value="Znf_RING/FYVE/PHD"/>
</dbReference>
<dbReference type="InterPro" id="IPR057765">
    <property type="entry name" value="MS1-like_ubiquitin"/>
</dbReference>
<dbReference type="OrthoDB" id="436852at2759"/>
<evidence type="ECO:0000256" key="4">
    <source>
        <dbReference type="ARBA" id="ARBA00023015"/>
    </source>
</evidence>
<organism evidence="8 9">
    <name type="scientific">Coptis chinensis</name>
    <dbReference type="NCBI Taxonomy" id="261450"/>
    <lineage>
        <taxon>Eukaryota</taxon>
        <taxon>Viridiplantae</taxon>
        <taxon>Streptophyta</taxon>
        <taxon>Embryophyta</taxon>
        <taxon>Tracheophyta</taxon>
        <taxon>Spermatophyta</taxon>
        <taxon>Magnoliopsida</taxon>
        <taxon>Ranunculales</taxon>
        <taxon>Ranunculaceae</taxon>
        <taxon>Coptidoideae</taxon>
        <taxon>Coptis</taxon>
    </lineage>
</organism>
<dbReference type="AlphaFoldDB" id="A0A835GXH2"/>
<evidence type="ECO:0000259" key="7">
    <source>
        <dbReference type="SMART" id="SM00249"/>
    </source>
</evidence>
<dbReference type="InterPro" id="IPR019787">
    <property type="entry name" value="Znf_PHD-finger"/>
</dbReference>
<keyword evidence="4" id="KW-0805">Transcription regulation</keyword>
<dbReference type="InterPro" id="IPR011011">
    <property type="entry name" value="Znf_FYVE_PHD"/>
</dbReference>
<dbReference type="Gene3D" id="3.30.40.10">
    <property type="entry name" value="Zinc/RING finger domain, C3HC4 (zinc finger)"/>
    <property type="match status" value="1"/>
</dbReference>
<dbReference type="Pfam" id="PF25565">
    <property type="entry name" value="Ubiquitin_At1g33420"/>
    <property type="match status" value="1"/>
</dbReference>
<comment type="caution">
    <text evidence="8">The sequence shown here is derived from an EMBL/GenBank/DDBJ whole genome shotgun (WGS) entry which is preliminary data.</text>
</comment>
<dbReference type="InterPro" id="IPR001965">
    <property type="entry name" value="Znf_PHD"/>
</dbReference>
<dbReference type="Pfam" id="PF25874">
    <property type="entry name" value="WHD_plant_repro"/>
    <property type="match status" value="1"/>
</dbReference>
<sequence length="675" mass="76305">MAAQLKKRKRNPNSKMYGFKTFADPGCPVFLSGGTFKENVQTLLRECGTIEEFTVHGMPTWSTSLVHHNNSHNVLVPLYTIEESVDQHSSNPFCDHCRCIGWSHHLVSKRRYHFIIPADDEWNKTLDESVLDDNEENQATHLLHGLIHCNGYGHLLSINGLEGGSKILFGREIMDLWDRICTALRAWKITVEDTSMKRSMNLRLLHGVAYGHSWFGRWGYKFCHGSFGVNVQNYGAAIGVLSSLNIDEVINDFVQARKSDRHMKQIVEVYRQASDTHLITLRDLIRFMLSLKTNAPAQIKTIMPAAVSPPKPPITKPKKRKSPAMEEEPKYKKFSTFATEMASRWPARRLEYAAEVIVDALKEKGGGMSRQEVRDAGRLHIGDTGLLDFVIKSINNYVVGDYVVLRAANQSTKILQFTVRQVSGNTATVHDREAFTEPAVDISPAAVVGDPPGLDIYRDIKYLYKHVLEHYPMSGLPELATRVILDSKHYVKEWPFKDEDDELLRFICRILETSEELETRFTRMSEPGELVALPPYATIGELKSAIEDVYRDTYCMMERFVVGEVEGLNFMDDDEVVFGNMESGAHVLVRGSGIDLENELKHEGGADNWTVDCSCGAKDDDGERMVACDICEVWQHTRCIGIGEKETVPQLFICSRCSASLMAPSTEYAMDMQYM</sequence>
<keyword evidence="5" id="KW-0804">Transcription</keyword>
<evidence type="ECO:0000313" key="8">
    <source>
        <dbReference type="EMBL" id="KAF9587023.1"/>
    </source>
</evidence>
<keyword evidence="3" id="KW-0862">Zinc</keyword>
<dbReference type="Proteomes" id="UP000631114">
    <property type="component" value="Unassembled WGS sequence"/>
</dbReference>
<gene>
    <name evidence="8" type="ORF">IFM89_039709</name>
</gene>
<dbReference type="GO" id="GO:0008270">
    <property type="term" value="F:zinc ion binding"/>
    <property type="evidence" value="ECO:0007669"/>
    <property type="project" value="UniProtKB-KW"/>
</dbReference>
<dbReference type="Pfam" id="PF00628">
    <property type="entry name" value="PHD"/>
    <property type="match status" value="1"/>
</dbReference>
<keyword evidence="1" id="KW-0479">Metal-binding</keyword>
<proteinExistence type="predicted"/>
<reference evidence="8 9" key="1">
    <citation type="submission" date="2020-10" db="EMBL/GenBank/DDBJ databases">
        <title>The Coptis chinensis genome and diversification of protoberbering-type alkaloids.</title>
        <authorList>
            <person name="Wang B."/>
            <person name="Shu S."/>
            <person name="Song C."/>
            <person name="Liu Y."/>
        </authorList>
    </citation>
    <scope>NUCLEOTIDE SEQUENCE [LARGE SCALE GENOMIC DNA]</scope>
    <source>
        <strain evidence="8">HL-2020</strain>
        <tissue evidence="8">Leaf</tissue>
    </source>
</reference>
<feature type="domain" description="Zinc finger PHD-type" evidence="7">
    <location>
        <begin position="612"/>
        <end position="658"/>
    </location>
</feature>